<dbReference type="InterPro" id="IPR002078">
    <property type="entry name" value="Sigma_54_int"/>
</dbReference>
<dbReference type="InterPro" id="IPR036390">
    <property type="entry name" value="WH_DNA-bd_sf"/>
</dbReference>
<gene>
    <name evidence="9" type="primary">levR</name>
    <name evidence="9" type="ORF">GCM10007140_33870</name>
</gene>
<dbReference type="Proteomes" id="UP000605259">
    <property type="component" value="Unassembled WGS sequence"/>
</dbReference>
<dbReference type="PANTHER" id="PTHR32071:SF38">
    <property type="entry name" value="PSP OPERON TRANSCRIPTIONAL ACTIVATOR"/>
    <property type="match status" value="1"/>
</dbReference>
<keyword evidence="10" id="KW-1185">Reference proteome</keyword>
<name>A0A917AXP3_9BACI</name>
<dbReference type="GO" id="GO:0005524">
    <property type="term" value="F:ATP binding"/>
    <property type="evidence" value="ECO:0007669"/>
    <property type="project" value="UniProtKB-KW"/>
</dbReference>
<dbReference type="PROSITE" id="PS50045">
    <property type="entry name" value="SIGMA54_INTERACT_4"/>
    <property type="match status" value="1"/>
</dbReference>
<evidence type="ECO:0000259" key="8">
    <source>
        <dbReference type="PROSITE" id="PS51372"/>
    </source>
</evidence>
<dbReference type="InterPro" id="IPR033887">
    <property type="entry name" value="PTS_IIA_man"/>
</dbReference>
<evidence type="ECO:0000256" key="5">
    <source>
        <dbReference type="ARBA" id="ARBA00023125"/>
    </source>
</evidence>
<keyword evidence="1" id="KW-0808">Transferase</keyword>
<dbReference type="Pfam" id="PF00158">
    <property type="entry name" value="Sigma54_activat"/>
    <property type="match status" value="1"/>
</dbReference>
<keyword evidence="2" id="KW-0547">Nucleotide-binding</keyword>
<dbReference type="InterPro" id="IPR036662">
    <property type="entry name" value="PTS_EIIA_man-typ_sf"/>
</dbReference>
<reference evidence="9" key="1">
    <citation type="journal article" date="2014" name="Int. J. Syst. Evol. Microbiol.">
        <title>Complete genome sequence of Corynebacterium casei LMG S-19264T (=DSM 44701T), isolated from a smear-ripened cheese.</title>
        <authorList>
            <consortium name="US DOE Joint Genome Institute (JGI-PGF)"/>
            <person name="Walter F."/>
            <person name="Albersmeier A."/>
            <person name="Kalinowski J."/>
            <person name="Ruckert C."/>
        </authorList>
    </citation>
    <scope>NUCLEOTIDE SEQUENCE</scope>
    <source>
        <strain evidence="9">CGMCC 1.12698</strain>
    </source>
</reference>
<evidence type="ECO:0000313" key="9">
    <source>
        <dbReference type="EMBL" id="GGE81509.1"/>
    </source>
</evidence>
<evidence type="ECO:0000256" key="4">
    <source>
        <dbReference type="ARBA" id="ARBA00022840"/>
    </source>
</evidence>
<dbReference type="GO" id="GO:0009401">
    <property type="term" value="P:phosphoenolpyruvate-dependent sugar phosphotransferase system"/>
    <property type="evidence" value="ECO:0007669"/>
    <property type="project" value="InterPro"/>
</dbReference>
<dbReference type="SUPFAM" id="SSF53062">
    <property type="entry name" value="PTS system fructose IIA component-like"/>
    <property type="match status" value="1"/>
</dbReference>
<dbReference type="PANTHER" id="PTHR32071">
    <property type="entry name" value="TRANSCRIPTIONAL REGULATORY PROTEIN"/>
    <property type="match status" value="1"/>
</dbReference>
<dbReference type="GO" id="GO:0016020">
    <property type="term" value="C:membrane"/>
    <property type="evidence" value="ECO:0007669"/>
    <property type="project" value="InterPro"/>
</dbReference>
<dbReference type="EMBL" id="BMFK01000004">
    <property type="protein sequence ID" value="GGE81509.1"/>
    <property type="molecule type" value="Genomic_DNA"/>
</dbReference>
<dbReference type="Gene3D" id="1.10.1790.10">
    <property type="entry name" value="PRD domain"/>
    <property type="match status" value="2"/>
</dbReference>
<dbReference type="InterPro" id="IPR004701">
    <property type="entry name" value="PTS_EIIA_man-typ"/>
</dbReference>
<feature type="domain" description="Sigma-54 factor interaction" evidence="6">
    <location>
        <begin position="89"/>
        <end position="322"/>
    </location>
</feature>
<dbReference type="SMART" id="SM00382">
    <property type="entry name" value="AAA"/>
    <property type="match status" value="1"/>
</dbReference>
<dbReference type="Gene3D" id="3.40.50.300">
    <property type="entry name" value="P-loop containing nucleotide triphosphate hydrolases"/>
    <property type="match status" value="1"/>
</dbReference>
<dbReference type="Gene3D" id="3.40.50.510">
    <property type="entry name" value="Phosphotransferase system, mannose-type IIA component"/>
    <property type="match status" value="1"/>
</dbReference>
<keyword evidence="5" id="KW-0238">DNA-binding</keyword>
<dbReference type="SUPFAM" id="SSF46785">
    <property type="entry name" value="Winged helix' DNA-binding domain"/>
    <property type="match status" value="1"/>
</dbReference>
<feature type="domain" description="PTS EIIA type-4" evidence="7">
    <location>
        <begin position="546"/>
        <end position="677"/>
    </location>
</feature>
<evidence type="ECO:0000256" key="3">
    <source>
        <dbReference type="ARBA" id="ARBA00022777"/>
    </source>
</evidence>
<evidence type="ECO:0000313" key="10">
    <source>
        <dbReference type="Proteomes" id="UP000605259"/>
    </source>
</evidence>
<accession>A0A917AXP3</accession>
<dbReference type="InterPro" id="IPR003593">
    <property type="entry name" value="AAA+_ATPase"/>
</dbReference>
<dbReference type="RefSeq" id="WP_188389670.1">
    <property type="nucleotide sequence ID" value="NZ_BMFK01000004.1"/>
</dbReference>
<reference evidence="9" key="2">
    <citation type="submission" date="2020-09" db="EMBL/GenBank/DDBJ databases">
        <authorList>
            <person name="Sun Q."/>
            <person name="Zhou Y."/>
        </authorList>
    </citation>
    <scope>NUCLEOTIDE SEQUENCE</scope>
    <source>
        <strain evidence="9">CGMCC 1.12698</strain>
    </source>
</reference>
<dbReference type="CDD" id="cd00006">
    <property type="entry name" value="PTS_IIA_man"/>
    <property type="match status" value="1"/>
</dbReference>
<comment type="caution">
    <text evidence="9">The sequence shown here is derived from an EMBL/GenBank/DDBJ whole genome shotgun (WGS) entry which is preliminary data.</text>
</comment>
<dbReference type="InterPro" id="IPR036388">
    <property type="entry name" value="WH-like_DNA-bd_sf"/>
</dbReference>
<evidence type="ECO:0000259" key="7">
    <source>
        <dbReference type="PROSITE" id="PS51096"/>
    </source>
</evidence>
<dbReference type="Gene3D" id="1.10.10.10">
    <property type="entry name" value="Winged helix-like DNA-binding domain superfamily/Winged helix DNA-binding domain"/>
    <property type="match status" value="1"/>
</dbReference>
<dbReference type="GO" id="GO:0006355">
    <property type="term" value="P:regulation of DNA-templated transcription"/>
    <property type="evidence" value="ECO:0007669"/>
    <property type="project" value="InterPro"/>
</dbReference>
<dbReference type="PROSITE" id="PS00676">
    <property type="entry name" value="SIGMA54_INTERACT_2"/>
    <property type="match status" value="1"/>
</dbReference>
<protein>
    <submittedName>
        <fullName evidence="9">Transcriptional antiterminator</fullName>
    </submittedName>
</protein>
<feature type="domain" description="PRD" evidence="8">
    <location>
        <begin position="795"/>
        <end position="901"/>
    </location>
</feature>
<sequence>MTRKELIYEAVKQHQTTGGISAAEIANILNLDRANVSSDLNKLTKEGLLLKTNTRPVRFSTSTLIEEQDAPTLPASDQPNPTIPAFDVFANNNKSLQTAIEIAKSAILYPPHGMHSLILGETGVGKSMFASLMYQYALEVEKLKEQAPFITFNCADYANNPQLLLGQLFGVKKGAYTGAIDQKGLIEKADNGILFLDEIHRLPPEGQEMLFTFIDRGIYRRLGETESERQAKVLIISATTEDPESFLLKTFTRRIPMVITLPSLKDRTYEERFTLLKSFFSEESVRLGKELYVTANSMRAFLFYHCPNNIGQLKADVQIACAKAYADFVTKRKPDVTISSSDLPWYVKEGLFIEKKLGSIFPIPNQAFLFSPTEGLQQHDIDIYQESVYDRIDHKYEELKVRGIDNKELGVLMENDLQSYFVHYIKEMNKKMSKENMLKVIEQHIVELTEKIIHLAETNLGKTFDEKLFLGLGLHIQTTLQRIQSEKQIYHPNLNNIRSLHKKEFNVALECIHIMEETLGVTFPIDEAAFLTMFFVLEQPKTQHSTIKVLVLAHGNGIASEMANVANQLLGTEDVVGIDMPLHESPKEFLERVKNYVKSLGVIDGLFILVDMGSLTYIGEILSTEFNIPVRVLSMVSTPHVLEASRKAKIGYNLDSLYEDVKNLTSFYLHNQSKKKENDDPLTSVIITACLTGEGSAIAIKNMLQNYLHYNEDLIEIIPLSIVDEKDLVQVVHTIDKERNVLCVVSNFNIELPYLTFHFQDILNMKGTKQIQELITHEEAYIKMGEALQAQMNMTDSNRMIKKVRQCLKDIQQQANIYLNQENLMGIVLHLCSMIDRLQKQQESITYKNKEAKINDHYLLYMRAKKALANIEEQFHITIPNDEICYIMDFFLRIEKREVTTPE</sequence>
<dbReference type="PROSITE" id="PS51096">
    <property type="entry name" value="PTS_EIIA_TYPE_4"/>
    <property type="match status" value="1"/>
</dbReference>
<keyword evidence="3" id="KW-0418">Kinase</keyword>
<dbReference type="AlphaFoldDB" id="A0A917AXP3"/>
<dbReference type="SUPFAM" id="SSF52540">
    <property type="entry name" value="P-loop containing nucleoside triphosphate hydrolases"/>
    <property type="match status" value="1"/>
</dbReference>
<dbReference type="Pfam" id="PF03610">
    <property type="entry name" value="EIIA-man"/>
    <property type="match status" value="1"/>
</dbReference>
<dbReference type="GO" id="GO:0016301">
    <property type="term" value="F:kinase activity"/>
    <property type="evidence" value="ECO:0007669"/>
    <property type="project" value="UniProtKB-KW"/>
</dbReference>
<evidence type="ECO:0000256" key="1">
    <source>
        <dbReference type="ARBA" id="ARBA00022679"/>
    </source>
</evidence>
<organism evidence="9 10">
    <name type="scientific">Priestia taiwanensis</name>
    <dbReference type="NCBI Taxonomy" id="1347902"/>
    <lineage>
        <taxon>Bacteria</taxon>
        <taxon>Bacillati</taxon>
        <taxon>Bacillota</taxon>
        <taxon>Bacilli</taxon>
        <taxon>Bacillales</taxon>
        <taxon>Bacillaceae</taxon>
        <taxon>Priestia</taxon>
    </lineage>
</organism>
<proteinExistence type="predicted"/>
<evidence type="ECO:0000256" key="2">
    <source>
        <dbReference type="ARBA" id="ARBA00022741"/>
    </source>
</evidence>
<dbReference type="InterPro" id="IPR011608">
    <property type="entry name" value="PRD"/>
</dbReference>
<dbReference type="InterPro" id="IPR036634">
    <property type="entry name" value="PRD_sf"/>
</dbReference>
<evidence type="ECO:0000259" key="6">
    <source>
        <dbReference type="PROSITE" id="PS50045"/>
    </source>
</evidence>
<dbReference type="InterPro" id="IPR025943">
    <property type="entry name" value="Sigma_54_int_dom_ATP-bd_2"/>
</dbReference>
<dbReference type="Pfam" id="PF00874">
    <property type="entry name" value="PRD"/>
    <property type="match status" value="2"/>
</dbReference>
<dbReference type="InterPro" id="IPR027417">
    <property type="entry name" value="P-loop_NTPase"/>
</dbReference>
<keyword evidence="4" id="KW-0067">ATP-binding</keyword>
<dbReference type="PROSITE" id="PS51372">
    <property type="entry name" value="PRD_2"/>
    <property type="match status" value="2"/>
</dbReference>
<feature type="domain" description="PRD" evidence="8">
    <location>
        <begin position="440"/>
        <end position="545"/>
    </location>
</feature>
<dbReference type="CDD" id="cd00009">
    <property type="entry name" value="AAA"/>
    <property type="match status" value="1"/>
</dbReference>
<dbReference type="GO" id="GO:0003677">
    <property type="term" value="F:DNA binding"/>
    <property type="evidence" value="ECO:0007669"/>
    <property type="project" value="UniProtKB-KW"/>
</dbReference>
<dbReference type="SUPFAM" id="SSF63520">
    <property type="entry name" value="PTS-regulatory domain, PRD"/>
    <property type="match status" value="2"/>
</dbReference>